<dbReference type="Pfam" id="PF00170">
    <property type="entry name" value="bZIP_1"/>
    <property type="match status" value="1"/>
</dbReference>
<comment type="caution">
    <text evidence="3">The sequence shown here is derived from an EMBL/GenBank/DDBJ whole genome shotgun (WGS) entry which is preliminary data.</text>
</comment>
<dbReference type="InterPro" id="IPR004827">
    <property type="entry name" value="bZIP"/>
</dbReference>
<protein>
    <recommendedName>
        <fullName evidence="2">BZIP domain-containing protein</fullName>
    </recommendedName>
</protein>
<reference evidence="3" key="1">
    <citation type="submission" date="2023-06" db="EMBL/GenBank/DDBJ databases">
        <authorList>
            <person name="Delattre M."/>
        </authorList>
    </citation>
    <scope>NUCLEOTIDE SEQUENCE</scope>
    <source>
        <strain evidence="3">AF72</strain>
    </source>
</reference>
<organism evidence="3 4">
    <name type="scientific">Mesorhabditis spiculigera</name>
    <dbReference type="NCBI Taxonomy" id="96644"/>
    <lineage>
        <taxon>Eukaryota</taxon>
        <taxon>Metazoa</taxon>
        <taxon>Ecdysozoa</taxon>
        <taxon>Nematoda</taxon>
        <taxon>Chromadorea</taxon>
        <taxon>Rhabditida</taxon>
        <taxon>Rhabditina</taxon>
        <taxon>Rhabditomorpha</taxon>
        <taxon>Rhabditoidea</taxon>
        <taxon>Rhabditidae</taxon>
        <taxon>Mesorhabditinae</taxon>
        <taxon>Mesorhabditis</taxon>
    </lineage>
</organism>
<dbReference type="AlphaFoldDB" id="A0AA36GB02"/>
<dbReference type="Gene3D" id="1.20.5.170">
    <property type="match status" value="1"/>
</dbReference>
<dbReference type="EMBL" id="CATQJA010002664">
    <property type="protein sequence ID" value="CAJ0582046.1"/>
    <property type="molecule type" value="Genomic_DNA"/>
</dbReference>
<feature type="region of interest" description="Disordered" evidence="1">
    <location>
        <begin position="180"/>
        <end position="234"/>
    </location>
</feature>
<dbReference type="GO" id="GO:0003700">
    <property type="term" value="F:DNA-binding transcription factor activity"/>
    <property type="evidence" value="ECO:0007669"/>
    <property type="project" value="InterPro"/>
</dbReference>
<feature type="non-terminal residue" evidence="3">
    <location>
        <position position="288"/>
    </location>
</feature>
<accession>A0AA36GB02</accession>
<evidence type="ECO:0000313" key="4">
    <source>
        <dbReference type="Proteomes" id="UP001177023"/>
    </source>
</evidence>
<feature type="domain" description="BZIP" evidence="2">
    <location>
        <begin position="227"/>
        <end position="285"/>
    </location>
</feature>
<evidence type="ECO:0000256" key="1">
    <source>
        <dbReference type="SAM" id="MobiDB-lite"/>
    </source>
</evidence>
<keyword evidence="4" id="KW-1185">Reference proteome</keyword>
<sequence length="288" mass="32942">MEMNSYPVNFWPRGPYESPGAVYETAAEGPLLFDCHPADYERLRLHSGSDPFLGTVPLDDVPQDVLLQDDPFADLAEELPWLEQFTDLSDPFPVAATSPFEELSEPLFAEKAQEIDWDDWSRFIQENHPECQLACGNTAPPSNEEYLPNFVVLESGLQQEPVPVVQTPAPVDDFLYEYEEPEEPAATPEPKPRRGRPPLAKQKRLSKKPRYSPYETEDDDVAPSDARRRALNRDAAFRYRERKKAEKDAFYNEVTTLESRNTWLHARVSTLDSEIARMRSHLKDLGAF</sequence>
<dbReference type="SMART" id="SM00338">
    <property type="entry name" value="BRLZ"/>
    <property type="match status" value="1"/>
</dbReference>
<name>A0AA36GB02_9BILA</name>
<evidence type="ECO:0000313" key="3">
    <source>
        <dbReference type="EMBL" id="CAJ0582046.1"/>
    </source>
</evidence>
<dbReference type="CDD" id="cd14692">
    <property type="entry name" value="bZIP_ATF4"/>
    <property type="match status" value="1"/>
</dbReference>
<feature type="compositionally biased region" description="Basic and acidic residues" evidence="1">
    <location>
        <begin position="225"/>
        <end position="234"/>
    </location>
</feature>
<proteinExistence type="predicted"/>
<feature type="compositionally biased region" description="Basic residues" evidence="1">
    <location>
        <begin position="193"/>
        <end position="210"/>
    </location>
</feature>
<dbReference type="PROSITE" id="PS50217">
    <property type="entry name" value="BZIP"/>
    <property type="match status" value="1"/>
</dbReference>
<evidence type="ECO:0000259" key="2">
    <source>
        <dbReference type="PROSITE" id="PS50217"/>
    </source>
</evidence>
<dbReference type="Proteomes" id="UP001177023">
    <property type="component" value="Unassembled WGS sequence"/>
</dbReference>
<gene>
    <name evidence="3" type="ORF">MSPICULIGERA_LOCUS20189</name>
</gene>
<dbReference type="SUPFAM" id="SSF57959">
    <property type="entry name" value="Leucine zipper domain"/>
    <property type="match status" value="1"/>
</dbReference>
<dbReference type="InterPro" id="IPR046347">
    <property type="entry name" value="bZIP_sf"/>
</dbReference>